<evidence type="ECO:0000313" key="2">
    <source>
        <dbReference type="EMBL" id="TRZ38120.1"/>
    </source>
</evidence>
<dbReference type="PANTHER" id="PTHR12277:SF81">
    <property type="entry name" value="PROTEIN ABHD13"/>
    <property type="match status" value="1"/>
</dbReference>
<name>A0A553SM99_NIACI</name>
<gene>
    <name evidence="2" type="ORF">CEQ21_22170</name>
</gene>
<comment type="caution">
    <text evidence="2">The sequence shown here is derived from an EMBL/GenBank/DDBJ whole genome shotgun (WGS) entry which is preliminary data.</text>
</comment>
<accession>A0A553SM99</accession>
<dbReference type="PANTHER" id="PTHR12277">
    <property type="entry name" value="ALPHA/BETA HYDROLASE DOMAIN-CONTAINING PROTEIN"/>
    <property type="match status" value="1"/>
</dbReference>
<dbReference type="GO" id="GO:0016787">
    <property type="term" value="F:hydrolase activity"/>
    <property type="evidence" value="ECO:0007669"/>
    <property type="project" value="UniProtKB-KW"/>
</dbReference>
<evidence type="ECO:0000313" key="3">
    <source>
        <dbReference type="Proteomes" id="UP000319837"/>
    </source>
</evidence>
<feature type="domain" description="Serine aminopeptidase S33" evidence="1">
    <location>
        <begin position="43"/>
        <end position="151"/>
    </location>
</feature>
<evidence type="ECO:0000259" key="1">
    <source>
        <dbReference type="Pfam" id="PF12146"/>
    </source>
</evidence>
<proteinExistence type="predicted"/>
<sequence length="271" mass="30609">MKSLFKGIVGGKRMTVHQRLMWKKEELALSIDYPANGMTKNGHIVLICHGLIGSRIGVDRLFVKSASELVKNGYTVYRFDYAGCGESTGEYGSFGLNDLIAQTKTLIDYACRQEETDKIILLGHSLGGAVTLLQANRDERVKKLIQWAAVGSPYKDLANIVGSSEVESLQDFEKVDFYGYPLSGYFFQSMKEYYPLNECARFKGDVLLLHGNGDSDIPHDYLFEYRHKYEQRTEGSVEAFIIAQGEHTFSSSAHYEELIGRTVNWLNKQML</sequence>
<protein>
    <submittedName>
        <fullName evidence="2">Alpha/beta fold hydrolase</fullName>
    </submittedName>
</protein>
<dbReference type="InterPro" id="IPR022742">
    <property type="entry name" value="Hydrolase_4"/>
</dbReference>
<dbReference type="EMBL" id="RIBP01000004">
    <property type="protein sequence ID" value="TRZ38120.1"/>
    <property type="molecule type" value="Genomic_DNA"/>
</dbReference>
<dbReference type="Gene3D" id="3.40.50.1820">
    <property type="entry name" value="alpha/beta hydrolase"/>
    <property type="match status" value="1"/>
</dbReference>
<organism evidence="2 3">
    <name type="scientific">Niallia circulans</name>
    <name type="common">Bacillus circulans</name>
    <dbReference type="NCBI Taxonomy" id="1397"/>
    <lineage>
        <taxon>Bacteria</taxon>
        <taxon>Bacillati</taxon>
        <taxon>Bacillota</taxon>
        <taxon>Bacilli</taxon>
        <taxon>Bacillales</taxon>
        <taxon>Bacillaceae</taxon>
        <taxon>Niallia</taxon>
    </lineage>
</organism>
<dbReference type="AlphaFoldDB" id="A0A553SM99"/>
<keyword evidence="2" id="KW-0378">Hydrolase</keyword>
<dbReference type="Proteomes" id="UP000319837">
    <property type="component" value="Unassembled WGS sequence"/>
</dbReference>
<reference evidence="3" key="1">
    <citation type="submission" date="2018-10" db="EMBL/GenBank/DDBJ databases">
        <title>FDA dAtabase for Regulatory Grade micrObial Sequences (FDA-ARGOS): Supporting development and validation of Infectious Disease Dx tests.</title>
        <authorList>
            <person name="Minogue T."/>
            <person name="Wolcott M."/>
            <person name="Wasieloski L."/>
            <person name="Aguilar W."/>
            <person name="Moore D."/>
            <person name="Tallon L."/>
            <person name="Sadzewicz L."/>
            <person name="Sengamalay N."/>
            <person name="Ott S."/>
            <person name="Godinez A."/>
            <person name="Nagaraj S."/>
            <person name="Vavikolanu K."/>
            <person name="Vyas G."/>
            <person name="Nadendla S."/>
            <person name="George J."/>
            <person name="Sichtig H."/>
        </authorList>
    </citation>
    <scope>NUCLEOTIDE SEQUENCE [LARGE SCALE GENOMIC DNA]</scope>
    <source>
        <strain evidence="3">FDAARGOS_343</strain>
    </source>
</reference>
<dbReference type="SUPFAM" id="SSF53474">
    <property type="entry name" value="alpha/beta-Hydrolases"/>
    <property type="match status" value="1"/>
</dbReference>
<dbReference type="InterPro" id="IPR029058">
    <property type="entry name" value="AB_hydrolase_fold"/>
</dbReference>
<dbReference type="Pfam" id="PF12146">
    <property type="entry name" value="Hydrolase_4"/>
    <property type="match status" value="1"/>
</dbReference>